<feature type="domain" description="D-isomer specific 2-hydroxyacid dehydrogenase catalytic" evidence="5">
    <location>
        <begin position="14"/>
        <end position="316"/>
    </location>
</feature>
<name>A0A9J6QUE0_9FIRM</name>
<reference evidence="7" key="1">
    <citation type="submission" date="2022-09" db="EMBL/GenBank/DDBJ databases">
        <title>Culturomic study of gut microbiota in children with autism spectrum disorder.</title>
        <authorList>
            <person name="Efimov B.A."/>
            <person name="Chaplin A.V."/>
            <person name="Sokolova S.R."/>
            <person name="Pikina A.P."/>
            <person name="Korzhanova M."/>
            <person name="Belova V."/>
            <person name="Korostin D."/>
        </authorList>
    </citation>
    <scope>NUCLEOTIDE SEQUENCE</scope>
    <source>
        <strain evidence="7">ASD5510</strain>
    </source>
</reference>
<keyword evidence="2 4" id="KW-0560">Oxidoreductase</keyword>
<dbReference type="InterPro" id="IPR050857">
    <property type="entry name" value="D-2-hydroxyacid_DH"/>
</dbReference>
<dbReference type="PANTHER" id="PTHR42789:SF1">
    <property type="entry name" value="D-ISOMER SPECIFIC 2-HYDROXYACID DEHYDROGENASE FAMILY PROTEIN (AFU_ORTHOLOGUE AFUA_6G10090)"/>
    <property type="match status" value="1"/>
</dbReference>
<comment type="similarity">
    <text evidence="1 4">Belongs to the D-isomer specific 2-hydroxyacid dehydrogenase family.</text>
</comment>
<dbReference type="PROSITE" id="PS00671">
    <property type="entry name" value="D_2_HYDROXYACID_DH_3"/>
    <property type="match status" value="1"/>
</dbReference>
<evidence type="ECO:0000256" key="1">
    <source>
        <dbReference type="ARBA" id="ARBA00005854"/>
    </source>
</evidence>
<protein>
    <submittedName>
        <fullName evidence="7">Phosphoglycerate dehydrogenase</fullName>
    </submittedName>
</protein>
<dbReference type="Proteomes" id="UP001065549">
    <property type="component" value="Unassembled WGS sequence"/>
</dbReference>
<evidence type="ECO:0000259" key="5">
    <source>
        <dbReference type="Pfam" id="PF00389"/>
    </source>
</evidence>
<evidence type="ECO:0000256" key="3">
    <source>
        <dbReference type="ARBA" id="ARBA00023027"/>
    </source>
</evidence>
<evidence type="ECO:0000256" key="2">
    <source>
        <dbReference type="ARBA" id="ARBA00023002"/>
    </source>
</evidence>
<keyword evidence="8" id="KW-1185">Reference proteome</keyword>
<dbReference type="RefSeq" id="WP_253020688.1">
    <property type="nucleotide sequence ID" value="NZ_JAOSHN010000001.1"/>
</dbReference>
<dbReference type="EMBL" id="JAOSHN010000001">
    <property type="protein sequence ID" value="MCU7377270.1"/>
    <property type="molecule type" value="Genomic_DNA"/>
</dbReference>
<proteinExistence type="inferred from homology"/>
<gene>
    <name evidence="7" type="ORF">OBO34_02755</name>
</gene>
<dbReference type="GO" id="GO:0016616">
    <property type="term" value="F:oxidoreductase activity, acting on the CH-OH group of donors, NAD or NADP as acceptor"/>
    <property type="evidence" value="ECO:0007669"/>
    <property type="project" value="InterPro"/>
</dbReference>
<dbReference type="InterPro" id="IPR029753">
    <property type="entry name" value="D-isomer_DH_CS"/>
</dbReference>
<accession>A0A9J6QUE0</accession>
<organism evidence="7 8">
    <name type="scientific">Hominibacterium faecale</name>
    <dbReference type="NCBI Taxonomy" id="2839743"/>
    <lineage>
        <taxon>Bacteria</taxon>
        <taxon>Bacillati</taxon>
        <taxon>Bacillota</taxon>
        <taxon>Clostridia</taxon>
        <taxon>Peptostreptococcales</taxon>
        <taxon>Anaerovoracaceae</taxon>
        <taxon>Hominibacterium</taxon>
    </lineage>
</organism>
<evidence type="ECO:0000313" key="8">
    <source>
        <dbReference type="Proteomes" id="UP001065549"/>
    </source>
</evidence>
<keyword evidence="3" id="KW-0520">NAD</keyword>
<dbReference type="Pfam" id="PF02826">
    <property type="entry name" value="2-Hacid_dh_C"/>
    <property type="match status" value="1"/>
</dbReference>
<dbReference type="CDD" id="cd12172">
    <property type="entry name" value="PGDH_like_2"/>
    <property type="match status" value="1"/>
</dbReference>
<dbReference type="SUPFAM" id="SSF52283">
    <property type="entry name" value="Formate/glycerate dehydrogenase catalytic domain-like"/>
    <property type="match status" value="1"/>
</dbReference>
<dbReference type="Pfam" id="PF00389">
    <property type="entry name" value="2-Hacid_dh"/>
    <property type="match status" value="1"/>
</dbReference>
<dbReference type="SUPFAM" id="SSF51735">
    <property type="entry name" value="NAD(P)-binding Rossmann-fold domains"/>
    <property type="match status" value="1"/>
</dbReference>
<dbReference type="GO" id="GO:0051287">
    <property type="term" value="F:NAD binding"/>
    <property type="evidence" value="ECO:0007669"/>
    <property type="project" value="InterPro"/>
</dbReference>
<evidence type="ECO:0000313" key="7">
    <source>
        <dbReference type="EMBL" id="MCU7377270.1"/>
    </source>
</evidence>
<evidence type="ECO:0000259" key="6">
    <source>
        <dbReference type="Pfam" id="PF02826"/>
    </source>
</evidence>
<dbReference type="PANTHER" id="PTHR42789">
    <property type="entry name" value="D-ISOMER SPECIFIC 2-HYDROXYACID DEHYDROGENASE FAMILY PROTEIN (AFU_ORTHOLOGUE AFUA_6G10090)"/>
    <property type="match status" value="1"/>
</dbReference>
<dbReference type="InterPro" id="IPR006139">
    <property type="entry name" value="D-isomer_2_OHA_DH_cat_dom"/>
</dbReference>
<sequence>MKKKLLITSRSFGQVSEEPLQILKKSGYEVNFYNQNFCLQEFKNRVCDCQVLVIGGHDFPASVLNMCTNLELILKHGTGLDNIPIEDAKAAGIKVCNVPGTNADAVADLTMGLILDLSRKISYADRMVRRGAWKTVTGCDVFSKTLGLLGFGAIARKVADRARGFSMKILAYDPYLEQLPDKYNGFVTLTDREQVLTESQILSAHLPLTKETYHLLSAEAMGKMQKGAFIINTSRGGIVDEQALAAALSTKKLAGAALDVLEEEPLRTDNPLAGLDHVLITPHIGMYSQEAIGAVSVICAQNAAAHIKGEPLQFRVV</sequence>
<comment type="caution">
    <text evidence="7">The sequence shown here is derived from an EMBL/GenBank/DDBJ whole genome shotgun (WGS) entry which is preliminary data.</text>
</comment>
<feature type="domain" description="D-isomer specific 2-hydroxyacid dehydrogenase NAD-binding" evidence="6">
    <location>
        <begin position="111"/>
        <end position="285"/>
    </location>
</feature>
<dbReference type="Gene3D" id="3.40.50.720">
    <property type="entry name" value="NAD(P)-binding Rossmann-like Domain"/>
    <property type="match status" value="2"/>
</dbReference>
<dbReference type="AlphaFoldDB" id="A0A9J6QUE0"/>
<dbReference type="InterPro" id="IPR006140">
    <property type="entry name" value="D-isomer_DH_NAD-bd"/>
</dbReference>
<dbReference type="InterPro" id="IPR036291">
    <property type="entry name" value="NAD(P)-bd_dom_sf"/>
</dbReference>
<dbReference type="FunFam" id="3.40.50.720:FF:000203">
    <property type="entry name" value="D-3-phosphoglycerate dehydrogenase (SerA)"/>
    <property type="match status" value="1"/>
</dbReference>
<evidence type="ECO:0000256" key="4">
    <source>
        <dbReference type="RuleBase" id="RU003719"/>
    </source>
</evidence>